<feature type="compositionally biased region" description="Basic residues" evidence="4">
    <location>
        <begin position="62"/>
        <end position="76"/>
    </location>
</feature>
<organism evidence="6 7">
    <name type="scientific">Clupea harengus</name>
    <name type="common">Atlantic herring</name>
    <dbReference type="NCBI Taxonomy" id="7950"/>
    <lineage>
        <taxon>Eukaryota</taxon>
        <taxon>Metazoa</taxon>
        <taxon>Chordata</taxon>
        <taxon>Craniata</taxon>
        <taxon>Vertebrata</taxon>
        <taxon>Euteleostomi</taxon>
        <taxon>Actinopterygii</taxon>
        <taxon>Neopterygii</taxon>
        <taxon>Teleostei</taxon>
        <taxon>Clupei</taxon>
        <taxon>Clupeiformes</taxon>
        <taxon>Clupeoidei</taxon>
        <taxon>Clupeidae</taxon>
        <taxon>Clupea</taxon>
    </lineage>
</organism>
<dbReference type="InterPro" id="IPR042404">
    <property type="entry name" value="KATNBL1"/>
</dbReference>
<reference evidence="7" key="1">
    <citation type="submission" date="2025-08" db="UniProtKB">
        <authorList>
            <consortium name="RefSeq"/>
        </authorList>
    </citation>
    <scope>IDENTIFICATION</scope>
</reference>
<keyword evidence="3" id="KW-0206">Cytoskeleton</keyword>
<feature type="region of interest" description="Disordered" evidence="4">
    <location>
        <begin position="1"/>
        <end position="21"/>
    </location>
</feature>
<dbReference type="AlphaFoldDB" id="A0A6P3W8A2"/>
<dbReference type="KEGG" id="char:105908187"/>
<protein>
    <submittedName>
        <fullName evidence="7">KATNB1-like protein 1</fullName>
    </submittedName>
</protein>
<evidence type="ECO:0000256" key="1">
    <source>
        <dbReference type="ARBA" id="ARBA00004245"/>
    </source>
</evidence>
<sequence>MSSEDHDDEEGGYQSPEEVLSNEAHIYRIRFSAAKHVEVEFCKKEDTNKKRQSPGRSGNHLGRVKRVVSCKRKTHHPLTVSSGGRRKSHSTGKHLDTDGSNSSRDEDHPEDMQELWGTPQRGDQEPKMKTEEISKYGDYFKELSQDHRMMMQVLSGRHLQLKLASSLWRKGAGELLTYLLRLEDTSLLVDCLPMITKRLQDESSDITIGYCVDLLPLVKSALRSPFEDYLMVGWSWVQSVLNKWWPQLTGQDDQACDTYCSDRNIYIIKHQLQDLREQASHCCSLSGRTGKIAKSVQACLFQLP</sequence>
<keyword evidence="2" id="KW-0963">Cytoplasm</keyword>
<proteinExistence type="predicted"/>
<dbReference type="PANTHER" id="PTHR14682:SF1">
    <property type="entry name" value="KATNB1-LIKE PROTEIN 1"/>
    <property type="match status" value="1"/>
</dbReference>
<dbReference type="GO" id="GO:0005730">
    <property type="term" value="C:nucleolus"/>
    <property type="evidence" value="ECO:0007669"/>
    <property type="project" value="TreeGrafter"/>
</dbReference>
<dbReference type="InterPro" id="IPR028021">
    <property type="entry name" value="Katanin_C-terminal"/>
</dbReference>
<evidence type="ECO:0000256" key="3">
    <source>
        <dbReference type="ARBA" id="ARBA00023212"/>
    </source>
</evidence>
<evidence type="ECO:0000313" key="6">
    <source>
        <dbReference type="Proteomes" id="UP000515152"/>
    </source>
</evidence>
<comment type="subcellular location">
    <subcellularLocation>
        <location evidence="1">Cytoplasm</location>
        <location evidence="1">Cytoskeleton</location>
    </subcellularLocation>
</comment>
<gene>
    <name evidence="7" type="primary">LOC105908187</name>
</gene>
<dbReference type="PANTHER" id="PTHR14682">
    <property type="entry name" value="KATNB1-LIKE PROTEIN 1"/>
    <property type="match status" value="1"/>
</dbReference>
<dbReference type="Proteomes" id="UP000515152">
    <property type="component" value="Chromosome 14"/>
</dbReference>
<feature type="compositionally biased region" description="Basic and acidic residues" evidence="4">
    <location>
        <begin position="93"/>
        <end position="111"/>
    </location>
</feature>
<evidence type="ECO:0000256" key="2">
    <source>
        <dbReference type="ARBA" id="ARBA00022490"/>
    </source>
</evidence>
<dbReference type="OrthoDB" id="8754475at2759"/>
<dbReference type="Pfam" id="PF13925">
    <property type="entry name" value="Katanin_con80"/>
    <property type="match status" value="1"/>
</dbReference>
<dbReference type="GO" id="GO:0005856">
    <property type="term" value="C:cytoskeleton"/>
    <property type="evidence" value="ECO:0007669"/>
    <property type="project" value="UniProtKB-SubCell"/>
</dbReference>
<evidence type="ECO:0000256" key="4">
    <source>
        <dbReference type="SAM" id="MobiDB-lite"/>
    </source>
</evidence>
<feature type="region of interest" description="Disordered" evidence="4">
    <location>
        <begin position="41"/>
        <end position="128"/>
    </location>
</feature>
<evidence type="ECO:0000259" key="5">
    <source>
        <dbReference type="Pfam" id="PF13925"/>
    </source>
</evidence>
<dbReference type="RefSeq" id="XP_012692118.2">
    <property type="nucleotide sequence ID" value="XM_012836664.3"/>
</dbReference>
<feature type="compositionally biased region" description="Acidic residues" evidence="4">
    <location>
        <begin position="1"/>
        <end position="11"/>
    </location>
</feature>
<dbReference type="GeneID" id="105908187"/>
<keyword evidence="6" id="KW-1185">Reference proteome</keyword>
<accession>A0A6P3W8A2</accession>
<dbReference type="GO" id="GO:0008017">
    <property type="term" value="F:microtubule binding"/>
    <property type="evidence" value="ECO:0007669"/>
    <property type="project" value="InterPro"/>
</dbReference>
<feature type="domain" description="Katanin p80 subunit C-terminal" evidence="5">
    <location>
        <begin position="145"/>
        <end position="298"/>
    </location>
</feature>
<name>A0A6P3W8A2_CLUHA</name>
<evidence type="ECO:0000313" key="7">
    <source>
        <dbReference type="RefSeq" id="XP_012692118.2"/>
    </source>
</evidence>